<organism evidence="1 2">
    <name type="scientific">Streptomyces enissocaesilis</name>
    <dbReference type="NCBI Taxonomy" id="332589"/>
    <lineage>
        <taxon>Bacteria</taxon>
        <taxon>Bacillati</taxon>
        <taxon>Actinomycetota</taxon>
        <taxon>Actinomycetes</taxon>
        <taxon>Kitasatosporales</taxon>
        <taxon>Streptomycetaceae</taxon>
        <taxon>Streptomyces</taxon>
        <taxon>Streptomyces rochei group</taxon>
    </lineage>
</organism>
<dbReference type="EMBL" id="BAAAUD010000035">
    <property type="protein sequence ID" value="GAA2946383.1"/>
    <property type="molecule type" value="Genomic_DNA"/>
</dbReference>
<evidence type="ECO:0000313" key="2">
    <source>
        <dbReference type="Proteomes" id="UP001500403"/>
    </source>
</evidence>
<reference evidence="2" key="1">
    <citation type="journal article" date="2019" name="Int. J. Syst. Evol. Microbiol.">
        <title>The Global Catalogue of Microorganisms (GCM) 10K type strain sequencing project: providing services to taxonomists for standard genome sequencing and annotation.</title>
        <authorList>
            <consortium name="The Broad Institute Genomics Platform"/>
            <consortium name="The Broad Institute Genome Sequencing Center for Infectious Disease"/>
            <person name="Wu L."/>
            <person name="Ma J."/>
        </authorList>
    </citation>
    <scope>NUCLEOTIDE SEQUENCE [LARGE SCALE GENOMIC DNA]</scope>
    <source>
        <strain evidence="2">JCM 9088</strain>
    </source>
</reference>
<evidence type="ECO:0000313" key="1">
    <source>
        <dbReference type="EMBL" id="GAA2946383.1"/>
    </source>
</evidence>
<sequence length="169" mass="18434">MTGPSSRSATHRVEVRLDLGDALVERGVARAPAVLLGVEEVRTDATGDVAVAKKHRYVEDGPAGVEGEIRGCLWITCPQLVVPEGHDVPLEDSQVIASQYLQPVLVEFGPMPLDDLLEDLCGYLEVPGHIVCAQVNPVREHDKRLDLVEDVDAPQVLVAHRARFEQGDF</sequence>
<proteinExistence type="predicted"/>
<name>A0ABP6JT86_9ACTN</name>
<protein>
    <submittedName>
        <fullName evidence="1">Uncharacterized protein</fullName>
    </submittedName>
</protein>
<comment type="caution">
    <text evidence="1">The sequence shown here is derived from an EMBL/GenBank/DDBJ whole genome shotgun (WGS) entry which is preliminary data.</text>
</comment>
<keyword evidence="2" id="KW-1185">Reference proteome</keyword>
<gene>
    <name evidence="1" type="ORF">GCM10010446_34590</name>
</gene>
<dbReference type="Proteomes" id="UP001500403">
    <property type="component" value="Unassembled WGS sequence"/>
</dbReference>
<accession>A0ABP6JT86</accession>